<accession>A0A1M6HPN9</accession>
<sequence length="213" mass="25536">MKKKLLILILIGFTLTSCYSQKKIDVKEKQFEQKIDTIVEELKFNYEFDQALREYIIYKTFDKAVTDSIENLENEKGRQNYIFSRNFKSDLAKRIWKEFIHPSDDKFTERLIAISDSVGYPSLKRIKKYYKTDLPEEFNPTIFFVHSREKYWEKINEIAEREFKNGNMGKCDYGYIRWHTSGRKENKYLDENGIKYVANSKGRAVYIQTCEDE</sequence>
<organism evidence="1 2">
    <name type="scientific">Mesonia phycicola</name>
    <dbReference type="NCBI Taxonomy" id="579105"/>
    <lineage>
        <taxon>Bacteria</taxon>
        <taxon>Pseudomonadati</taxon>
        <taxon>Bacteroidota</taxon>
        <taxon>Flavobacteriia</taxon>
        <taxon>Flavobacteriales</taxon>
        <taxon>Flavobacteriaceae</taxon>
        <taxon>Mesonia</taxon>
    </lineage>
</organism>
<dbReference type="EMBL" id="FQYY01000017">
    <property type="protein sequence ID" value="SHJ24191.1"/>
    <property type="molecule type" value="Genomic_DNA"/>
</dbReference>
<dbReference type="AlphaFoldDB" id="A0A1M6HPN9"/>
<evidence type="ECO:0008006" key="3">
    <source>
        <dbReference type="Google" id="ProtNLM"/>
    </source>
</evidence>
<evidence type="ECO:0000313" key="1">
    <source>
        <dbReference type="EMBL" id="SHJ24191.1"/>
    </source>
</evidence>
<dbReference type="STRING" id="579105.SAMN04488096_1174"/>
<dbReference type="OrthoDB" id="1116641at2"/>
<dbReference type="Proteomes" id="UP000184225">
    <property type="component" value="Unassembled WGS sequence"/>
</dbReference>
<name>A0A1M6HPN9_9FLAO</name>
<keyword evidence="2" id="KW-1185">Reference proteome</keyword>
<evidence type="ECO:0000313" key="2">
    <source>
        <dbReference type="Proteomes" id="UP000184225"/>
    </source>
</evidence>
<reference evidence="1 2" key="1">
    <citation type="submission" date="2016-11" db="EMBL/GenBank/DDBJ databases">
        <authorList>
            <person name="Jaros S."/>
            <person name="Januszkiewicz K."/>
            <person name="Wedrychowicz H."/>
        </authorList>
    </citation>
    <scope>NUCLEOTIDE SEQUENCE [LARGE SCALE GENOMIC DNA]</scope>
    <source>
        <strain evidence="1 2">DSM 21425</strain>
    </source>
</reference>
<dbReference type="RefSeq" id="WP_073153718.1">
    <property type="nucleotide sequence ID" value="NZ_FQYY01000017.1"/>
</dbReference>
<proteinExistence type="predicted"/>
<dbReference type="PROSITE" id="PS51257">
    <property type="entry name" value="PROKAR_LIPOPROTEIN"/>
    <property type="match status" value="1"/>
</dbReference>
<protein>
    <recommendedName>
        <fullName evidence="3">Lipoprotein</fullName>
    </recommendedName>
</protein>
<gene>
    <name evidence="1" type="ORF">SAMN04488096_1174</name>
</gene>